<dbReference type="RefSeq" id="WP_013658640.1">
    <property type="nucleotide sequence ID" value="NC_015275.1"/>
</dbReference>
<dbReference type="eggNOG" id="COG2755">
    <property type="taxonomic scope" value="Bacteria"/>
</dbReference>
<gene>
    <name evidence="3" type="ordered locus">Clole_3681</name>
</gene>
<dbReference type="Pfam" id="PF14200">
    <property type="entry name" value="RicinB_lectin_2"/>
    <property type="match status" value="2"/>
</dbReference>
<dbReference type="KEGG" id="cle:Clole_3681"/>
<dbReference type="PROSITE" id="PS51173">
    <property type="entry name" value="CBM2"/>
    <property type="match status" value="1"/>
</dbReference>
<dbReference type="GO" id="GO:0005975">
    <property type="term" value="P:carbohydrate metabolic process"/>
    <property type="evidence" value="ECO:0007669"/>
    <property type="project" value="InterPro"/>
</dbReference>
<feature type="domain" description="CBM2" evidence="2">
    <location>
        <begin position="801"/>
        <end position="910"/>
    </location>
</feature>
<dbReference type="Gene3D" id="2.60.40.10">
    <property type="entry name" value="Immunoglobulins"/>
    <property type="match status" value="1"/>
</dbReference>
<evidence type="ECO:0000313" key="3">
    <source>
        <dbReference type="EMBL" id="ADZ85364.1"/>
    </source>
</evidence>
<dbReference type="SUPFAM" id="SSF50370">
    <property type="entry name" value="Ricin B-like lectins"/>
    <property type="match status" value="1"/>
</dbReference>
<proteinExistence type="predicted"/>
<dbReference type="GO" id="GO:0030247">
    <property type="term" value="F:polysaccharide binding"/>
    <property type="evidence" value="ECO:0007669"/>
    <property type="project" value="UniProtKB-UniRule"/>
</dbReference>
<dbReference type="Pfam" id="PF18370">
    <property type="entry name" value="RGI_lyase"/>
    <property type="match status" value="1"/>
</dbReference>
<dbReference type="SUPFAM" id="SSF69318">
    <property type="entry name" value="Integrin alpha N-terminal domain"/>
    <property type="match status" value="1"/>
</dbReference>
<dbReference type="HOGENOM" id="CLU_002616_1_1_9"/>
<feature type="region of interest" description="Disordered" evidence="1">
    <location>
        <begin position="783"/>
        <end position="807"/>
    </location>
</feature>
<dbReference type="Gene3D" id="2.60.40.290">
    <property type="match status" value="1"/>
</dbReference>
<dbReference type="STRING" id="642492.Clole_3681"/>
<dbReference type="PROSITE" id="PS50231">
    <property type="entry name" value="RICIN_B_LECTIN"/>
    <property type="match status" value="1"/>
</dbReference>
<dbReference type="InterPro" id="IPR000772">
    <property type="entry name" value="Ricin_B_lectin"/>
</dbReference>
<dbReference type="CDD" id="cd10318">
    <property type="entry name" value="RGL11"/>
    <property type="match status" value="1"/>
</dbReference>
<dbReference type="eggNOG" id="COG2382">
    <property type="taxonomic scope" value="Bacteria"/>
</dbReference>
<evidence type="ECO:0000259" key="2">
    <source>
        <dbReference type="PROSITE" id="PS51173"/>
    </source>
</evidence>
<protein>
    <submittedName>
        <fullName evidence="3">Cellulose-binding family II</fullName>
    </submittedName>
</protein>
<dbReference type="InterPro" id="IPR028994">
    <property type="entry name" value="Integrin_alpha_N"/>
</dbReference>
<dbReference type="InterPro" id="IPR034641">
    <property type="entry name" value="RGL11"/>
</dbReference>
<dbReference type="InterPro" id="IPR008965">
    <property type="entry name" value="CBM2/CBM3_carb-bd_dom_sf"/>
</dbReference>
<dbReference type="Pfam" id="PF21348">
    <property type="entry name" value="RGL11_C"/>
    <property type="match status" value="1"/>
</dbReference>
<dbReference type="eggNOG" id="COG3401">
    <property type="taxonomic scope" value="Bacteria"/>
</dbReference>
<dbReference type="Pfam" id="PF00553">
    <property type="entry name" value="CBM_2"/>
    <property type="match status" value="1"/>
</dbReference>
<sequence>MSLGLRKDFKLRRILAKTLALSMIGIGSLTSITIPTSAATVRQVEALDRGLVAVKVNEGVFLSWRLLGTEGYATSFNLYRNGVKIAGPIVSSTNYVDSNGKVTDSYYVRTVVNSIEQTESDSVGVWNNNYLDVPINKPGSIYSANDATVADVDGDGAYEIILKWDPSDSQDNSKSGYTSNVYIDCYELNGTHKWRIDLGKNIRAGAHYTQFIAYDFDGDGKAEIAMKTADGTKDGGGTTIGDASKDYRNSSGYILSGPEYLTLFEGDTGEIINTVDFTPPRGTVSSWGDNYGNRVDRFLAGVAYLDGQKPYLIMARGYYTRAVISAYEISSGKLNKKWTFDSSTSGNSSYAGQGNHNLSVADVDDDGYDEIVYGSAIIDHNGKGLYTTGMGHGDALHVGDFDPTHSGLEIYQVHEEKGSNIESVQLRHAKTGKALWSVKTGTDVGRGLIANIGPDYYPYVALSSVGNFDKNGNKISINTGSFGINFAIWWDGDLYREGLDRTYINKWNWNTKSTDRLLTGSNVHSNNSTKATPSLSGDILGDWREEVIWPTSDDTALRIYTTTALTDTKLYTLMHDTQYRTAIAWQNVAYNQPPHPSYYIGTDMKSPSQPAIYAVGDYVEKEVKSKEPVIGAQIKEGQYMIKNVKSGLYLDVAGGVAANGTNVQQWGANGAAAYNTWTIKSVGNGYYKLYSGVGDGSYLLDVDYGKTADGTNIQIYQDTASDAQLFKFVANNDGSYGIVTKVSQDLSSLDVYANSTSNGANVCEWTYAGGANQRWILEEVVTTPTPTPTPTSTPIPTPTPTPTPEPSSEMAKLEASINDWGGAFGVDIKVINQGTVTCESWRLKLLQVDFNVTSSWNVDMISQGEEIVITPASWQAKLAPNSAATFGMICNGKPNANFEYTLELLDASGTVIASSSRK</sequence>
<dbReference type="InterPro" id="IPR035992">
    <property type="entry name" value="Ricin_B-like_lectins"/>
</dbReference>
<dbReference type="PANTHER" id="PTHR43118:SF1">
    <property type="entry name" value="RHAMNOGALACTURONAN LYASE (EUROFUNG)"/>
    <property type="match status" value="1"/>
</dbReference>
<dbReference type="SMART" id="SM00637">
    <property type="entry name" value="CBD_II"/>
    <property type="match status" value="1"/>
</dbReference>
<dbReference type="InterPro" id="IPR049366">
    <property type="entry name" value="RGL11_C"/>
</dbReference>
<dbReference type="InterPro" id="IPR013783">
    <property type="entry name" value="Ig-like_fold"/>
</dbReference>
<dbReference type="CDD" id="cd00161">
    <property type="entry name" value="beta-trefoil_Ricin-like"/>
    <property type="match status" value="1"/>
</dbReference>
<dbReference type="PANTHER" id="PTHR43118">
    <property type="entry name" value="RHAMNOGALACTURONAN LYASE (EUROFUNG)"/>
    <property type="match status" value="1"/>
</dbReference>
<feature type="compositionally biased region" description="Pro residues" evidence="1">
    <location>
        <begin position="785"/>
        <end position="805"/>
    </location>
</feature>
<dbReference type="InterPro" id="IPR012291">
    <property type="entry name" value="CBM2_carb-bd_dom_sf"/>
</dbReference>
<evidence type="ECO:0000313" key="4">
    <source>
        <dbReference type="Proteomes" id="UP000008467"/>
    </source>
</evidence>
<evidence type="ECO:0000256" key="1">
    <source>
        <dbReference type="SAM" id="MobiDB-lite"/>
    </source>
</evidence>
<accession>F2JH24</accession>
<name>F2JH24_CELLD</name>
<dbReference type="AlphaFoldDB" id="F2JH24"/>
<keyword evidence="4" id="KW-1185">Reference proteome</keyword>
<dbReference type="Proteomes" id="UP000008467">
    <property type="component" value="Chromosome"/>
</dbReference>
<dbReference type="Gene3D" id="2.80.10.50">
    <property type="match status" value="3"/>
</dbReference>
<dbReference type="InterPro" id="IPR001919">
    <property type="entry name" value="CBD2"/>
</dbReference>
<dbReference type="InterPro" id="IPR041624">
    <property type="entry name" value="RGI_lyase"/>
</dbReference>
<reference evidence="3 4" key="1">
    <citation type="journal article" date="2011" name="J. Bacteriol.">
        <title>Complete genome sequence of the cellulose-degrading bacterium Cellulosilyticum lentocellum.</title>
        <authorList>
            <consortium name="US DOE Joint Genome Institute"/>
            <person name="Miller D.A."/>
            <person name="Suen G."/>
            <person name="Bruce D."/>
            <person name="Copeland A."/>
            <person name="Cheng J.F."/>
            <person name="Detter C."/>
            <person name="Goodwin L.A."/>
            <person name="Han C.S."/>
            <person name="Hauser L.J."/>
            <person name="Land M.L."/>
            <person name="Lapidus A."/>
            <person name="Lucas S."/>
            <person name="Meincke L."/>
            <person name="Pitluck S."/>
            <person name="Tapia R."/>
            <person name="Teshima H."/>
            <person name="Woyke T."/>
            <person name="Fox B.G."/>
            <person name="Angert E.R."/>
            <person name="Currie C.R."/>
        </authorList>
    </citation>
    <scope>NUCLEOTIDE SEQUENCE [LARGE SCALE GENOMIC DNA]</scope>
    <source>
        <strain evidence="4">ATCC 49066 / DSM 5427 / NCIMB 11756 / RHM5</strain>
    </source>
</reference>
<organism evidence="3 4">
    <name type="scientific">Cellulosilyticum lentocellum (strain ATCC 49066 / DSM 5427 / NCIMB 11756 / RHM5)</name>
    <name type="common">Clostridium lentocellum</name>
    <dbReference type="NCBI Taxonomy" id="642492"/>
    <lineage>
        <taxon>Bacteria</taxon>
        <taxon>Bacillati</taxon>
        <taxon>Bacillota</taxon>
        <taxon>Clostridia</taxon>
        <taxon>Lachnospirales</taxon>
        <taxon>Cellulosilyticaceae</taxon>
        <taxon>Cellulosilyticum</taxon>
    </lineage>
</organism>
<dbReference type="SMART" id="SM00458">
    <property type="entry name" value="RICIN"/>
    <property type="match status" value="1"/>
</dbReference>
<dbReference type="SUPFAM" id="SSF49384">
    <property type="entry name" value="Carbohydrate-binding domain"/>
    <property type="match status" value="1"/>
</dbReference>
<dbReference type="GO" id="GO:0004553">
    <property type="term" value="F:hydrolase activity, hydrolyzing O-glycosyl compounds"/>
    <property type="evidence" value="ECO:0007669"/>
    <property type="project" value="InterPro"/>
</dbReference>
<dbReference type="EMBL" id="CP002582">
    <property type="protein sequence ID" value="ADZ85364.1"/>
    <property type="molecule type" value="Genomic_DNA"/>
</dbReference>